<name>A0ACA9PS22_9GLOM</name>
<sequence length="88" mass="9952">MTSLDERGRYIWARVNIAIDLSSLSVLRNLGFKPDKTITITILGMLEELDKTFTTTILSMLKEPNKTITTTIFNTLKESDKTITTTIL</sequence>
<evidence type="ECO:0000313" key="2">
    <source>
        <dbReference type="Proteomes" id="UP000789920"/>
    </source>
</evidence>
<gene>
    <name evidence="1" type="ORF">RPERSI_LOCUS11374</name>
</gene>
<proteinExistence type="predicted"/>
<evidence type="ECO:0000313" key="1">
    <source>
        <dbReference type="EMBL" id="CAG8722000.1"/>
    </source>
</evidence>
<protein>
    <submittedName>
        <fullName evidence="1">34978_t:CDS:1</fullName>
    </submittedName>
</protein>
<dbReference type="Proteomes" id="UP000789920">
    <property type="component" value="Unassembled WGS sequence"/>
</dbReference>
<reference evidence="1" key="1">
    <citation type="submission" date="2021-06" db="EMBL/GenBank/DDBJ databases">
        <authorList>
            <person name="Kallberg Y."/>
            <person name="Tangrot J."/>
            <person name="Rosling A."/>
        </authorList>
    </citation>
    <scope>NUCLEOTIDE SEQUENCE</scope>
    <source>
        <strain evidence="1">MA461A</strain>
    </source>
</reference>
<comment type="caution">
    <text evidence="1">The sequence shown here is derived from an EMBL/GenBank/DDBJ whole genome shotgun (WGS) entry which is preliminary data.</text>
</comment>
<organism evidence="1 2">
    <name type="scientific">Racocetra persica</name>
    <dbReference type="NCBI Taxonomy" id="160502"/>
    <lineage>
        <taxon>Eukaryota</taxon>
        <taxon>Fungi</taxon>
        <taxon>Fungi incertae sedis</taxon>
        <taxon>Mucoromycota</taxon>
        <taxon>Glomeromycotina</taxon>
        <taxon>Glomeromycetes</taxon>
        <taxon>Diversisporales</taxon>
        <taxon>Gigasporaceae</taxon>
        <taxon>Racocetra</taxon>
    </lineage>
</organism>
<keyword evidence="2" id="KW-1185">Reference proteome</keyword>
<feature type="non-terminal residue" evidence="1">
    <location>
        <position position="88"/>
    </location>
</feature>
<dbReference type="EMBL" id="CAJVQC010023377">
    <property type="protein sequence ID" value="CAG8722000.1"/>
    <property type="molecule type" value="Genomic_DNA"/>
</dbReference>
<accession>A0ACA9PS22</accession>